<dbReference type="PRINTS" id="PR00111">
    <property type="entry name" value="ABHYDROLASE"/>
</dbReference>
<sequence length="282" mass="30642">MLQHFPVDGGSLAMDVRTADTAPVLALHGVTSHRRLWNWVTAREPGLSLIAPDLRGRGDSSDITGPFSLRQHTEDLLRVLDALQINEIIVCGMSMGGFLGVDLAVRHPDRVSELVLLDGGFPMAGHDKLTPEMVPLAFAPEFALMERTWPDLDEYVAVHAAANSLLSADDPLLRDYFAHSLADGRVRLNRDAVLSDAKDVFFGEPQWRELTVPTRLVYAEWSVGKDSSPAYTPDAVAGFEAELDCLAPSVRVSTVDHGTLMMSQTGAAAVAEVLVEVCGKRD</sequence>
<dbReference type="Gene3D" id="3.40.50.1820">
    <property type="entry name" value="alpha/beta hydrolase"/>
    <property type="match status" value="1"/>
</dbReference>
<evidence type="ECO:0000313" key="3">
    <source>
        <dbReference type="Proteomes" id="UP001501747"/>
    </source>
</evidence>
<name>A0ABP7QVV8_9PSEU</name>
<dbReference type="Proteomes" id="UP001501747">
    <property type="component" value="Unassembled WGS sequence"/>
</dbReference>
<organism evidence="2 3">
    <name type="scientific">Allokutzneria multivorans</name>
    <dbReference type="NCBI Taxonomy" id="1142134"/>
    <lineage>
        <taxon>Bacteria</taxon>
        <taxon>Bacillati</taxon>
        <taxon>Actinomycetota</taxon>
        <taxon>Actinomycetes</taxon>
        <taxon>Pseudonocardiales</taxon>
        <taxon>Pseudonocardiaceae</taxon>
        <taxon>Allokutzneria</taxon>
    </lineage>
</organism>
<evidence type="ECO:0000259" key="1">
    <source>
        <dbReference type="Pfam" id="PF00561"/>
    </source>
</evidence>
<reference evidence="3" key="1">
    <citation type="journal article" date="2019" name="Int. J. Syst. Evol. Microbiol.">
        <title>The Global Catalogue of Microorganisms (GCM) 10K type strain sequencing project: providing services to taxonomists for standard genome sequencing and annotation.</title>
        <authorList>
            <consortium name="The Broad Institute Genomics Platform"/>
            <consortium name="The Broad Institute Genome Sequencing Center for Infectious Disease"/>
            <person name="Wu L."/>
            <person name="Ma J."/>
        </authorList>
    </citation>
    <scope>NUCLEOTIDE SEQUENCE [LARGE SCALE GENOMIC DNA]</scope>
    <source>
        <strain evidence="3">JCM 17342</strain>
    </source>
</reference>
<evidence type="ECO:0000313" key="2">
    <source>
        <dbReference type="EMBL" id="GAA3988363.1"/>
    </source>
</evidence>
<dbReference type="Pfam" id="PF00561">
    <property type="entry name" value="Abhydrolase_1"/>
    <property type="match status" value="1"/>
</dbReference>
<protein>
    <recommendedName>
        <fullName evidence="1">AB hydrolase-1 domain-containing protein</fullName>
    </recommendedName>
</protein>
<accession>A0ABP7QVV8</accession>
<dbReference type="InterPro" id="IPR029058">
    <property type="entry name" value="AB_hydrolase_fold"/>
</dbReference>
<dbReference type="InterPro" id="IPR050266">
    <property type="entry name" value="AB_hydrolase_sf"/>
</dbReference>
<dbReference type="InterPro" id="IPR000073">
    <property type="entry name" value="AB_hydrolase_1"/>
</dbReference>
<gene>
    <name evidence="2" type="ORF">GCM10022247_03500</name>
</gene>
<proteinExistence type="predicted"/>
<feature type="domain" description="AB hydrolase-1" evidence="1">
    <location>
        <begin position="23"/>
        <end position="155"/>
    </location>
</feature>
<comment type="caution">
    <text evidence="2">The sequence shown here is derived from an EMBL/GenBank/DDBJ whole genome shotgun (WGS) entry which is preliminary data.</text>
</comment>
<keyword evidence="3" id="KW-1185">Reference proteome</keyword>
<dbReference type="PANTHER" id="PTHR43798:SF33">
    <property type="entry name" value="HYDROLASE, PUTATIVE (AFU_ORTHOLOGUE AFUA_2G14860)-RELATED"/>
    <property type="match status" value="1"/>
</dbReference>
<dbReference type="EMBL" id="BAABAL010000003">
    <property type="protein sequence ID" value="GAA3988363.1"/>
    <property type="molecule type" value="Genomic_DNA"/>
</dbReference>
<dbReference type="SUPFAM" id="SSF53474">
    <property type="entry name" value="alpha/beta-Hydrolases"/>
    <property type="match status" value="1"/>
</dbReference>
<dbReference type="RefSeq" id="WP_344870659.1">
    <property type="nucleotide sequence ID" value="NZ_BAABAL010000003.1"/>
</dbReference>
<dbReference type="PANTHER" id="PTHR43798">
    <property type="entry name" value="MONOACYLGLYCEROL LIPASE"/>
    <property type="match status" value="1"/>
</dbReference>